<keyword evidence="2" id="KW-1133">Transmembrane helix</keyword>
<name>A0A438HKF2_VITVI</name>
<feature type="region of interest" description="Disordered" evidence="1">
    <location>
        <begin position="132"/>
        <end position="189"/>
    </location>
</feature>
<comment type="caution">
    <text evidence="3">The sequence shown here is derived from an EMBL/GenBank/DDBJ whole genome shotgun (WGS) entry which is preliminary data.</text>
</comment>
<organism evidence="3 4">
    <name type="scientific">Vitis vinifera</name>
    <name type="common">Grape</name>
    <dbReference type="NCBI Taxonomy" id="29760"/>
    <lineage>
        <taxon>Eukaryota</taxon>
        <taxon>Viridiplantae</taxon>
        <taxon>Streptophyta</taxon>
        <taxon>Embryophyta</taxon>
        <taxon>Tracheophyta</taxon>
        <taxon>Spermatophyta</taxon>
        <taxon>Magnoliopsida</taxon>
        <taxon>eudicotyledons</taxon>
        <taxon>Gunneridae</taxon>
        <taxon>Pentapetalae</taxon>
        <taxon>rosids</taxon>
        <taxon>Vitales</taxon>
        <taxon>Vitaceae</taxon>
        <taxon>Viteae</taxon>
        <taxon>Vitis</taxon>
    </lineage>
</organism>
<feature type="compositionally biased region" description="Acidic residues" evidence="1">
    <location>
        <begin position="140"/>
        <end position="150"/>
    </location>
</feature>
<reference evidence="3 4" key="1">
    <citation type="journal article" date="2018" name="PLoS Genet.">
        <title>Population sequencing reveals clonal diversity and ancestral inbreeding in the grapevine cultivar Chardonnay.</title>
        <authorList>
            <person name="Roach M.J."/>
            <person name="Johnson D.L."/>
            <person name="Bohlmann J."/>
            <person name="van Vuuren H.J."/>
            <person name="Jones S.J."/>
            <person name="Pretorius I.S."/>
            <person name="Schmidt S.A."/>
            <person name="Borneman A.R."/>
        </authorList>
    </citation>
    <scope>NUCLEOTIDE SEQUENCE [LARGE SCALE GENOMIC DNA]</scope>
    <source>
        <strain evidence="4">cv. Chardonnay</strain>
        <tissue evidence="3">Leaf</tissue>
    </source>
</reference>
<dbReference type="Proteomes" id="UP000288805">
    <property type="component" value="Unassembled WGS sequence"/>
</dbReference>
<dbReference type="PANTHER" id="PTHR21654:SF66">
    <property type="entry name" value="TRIHELIX TRANSCRIPTION FACTOR GT-3B"/>
    <property type="match status" value="1"/>
</dbReference>
<keyword evidence="2" id="KW-0472">Membrane</keyword>
<feature type="compositionally biased region" description="Basic and acidic residues" evidence="1">
    <location>
        <begin position="175"/>
        <end position="189"/>
    </location>
</feature>
<evidence type="ECO:0000256" key="1">
    <source>
        <dbReference type="SAM" id="MobiDB-lite"/>
    </source>
</evidence>
<evidence type="ECO:0000313" key="4">
    <source>
        <dbReference type="Proteomes" id="UP000288805"/>
    </source>
</evidence>
<sequence length="241" mass="27369">MEIHAKLVEFQASTYNLEGLLGLGLGLGLALAMAPPHGLWRELRLGHQVSSMEYSGDKGVFDDSGRVGSDFHGDQTEQASVGSDCEQDEGEGYNRSADQCKCKWKESGHQIQGDFHSEMQRMLWIEAEGGAKKKGVQLSSEDEDENEESEGEKGSSKKKKKGKTSANGGAMARSVRGEGKERRAKEMEWRQTMEALENERIMMDRRWREREEQRRMREDARSERRDALITALLNKLRREEM</sequence>
<evidence type="ECO:0000256" key="2">
    <source>
        <dbReference type="SAM" id="Phobius"/>
    </source>
</evidence>
<dbReference type="EMBL" id="QGNW01000209">
    <property type="protein sequence ID" value="RVW84922.1"/>
    <property type="molecule type" value="Genomic_DNA"/>
</dbReference>
<dbReference type="PANTHER" id="PTHR21654">
    <property type="entry name" value="FI21293P1"/>
    <property type="match status" value="1"/>
</dbReference>
<keyword evidence="2" id="KW-0812">Transmembrane</keyword>
<accession>A0A438HKF2</accession>
<dbReference type="AlphaFoldDB" id="A0A438HKF2"/>
<proteinExistence type="predicted"/>
<gene>
    <name evidence="3" type="ORF">CK203_039525</name>
</gene>
<protein>
    <submittedName>
        <fullName evidence="3">Uncharacterized protein</fullName>
    </submittedName>
</protein>
<feature type="compositionally biased region" description="Basic and acidic residues" evidence="1">
    <location>
        <begin position="63"/>
        <end position="75"/>
    </location>
</feature>
<evidence type="ECO:0000313" key="3">
    <source>
        <dbReference type="EMBL" id="RVW84922.1"/>
    </source>
</evidence>
<feature type="region of interest" description="Disordered" evidence="1">
    <location>
        <begin position="63"/>
        <end position="92"/>
    </location>
</feature>
<feature type="transmembrane region" description="Helical" evidence="2">
    <location>
        <begin position="20"/>
        <end position="40"/>
    </location>
</feature>